<dbReference type="Pfam" id="PF21787">
    <property type="entry name" value="TNP-like_RNaseH_N"/>
    <property type="match status" value="1"/>
</dbReference>
<dbReference type="AlphaFoldDB" id="A0A5E4M211"/>
<keyword evidence="3" id="KW-1185">Reference proteome</keyword>
<dbReference type="OrthoDB" id="6618143at2759"/>
<feature type="domain" description="Transposable element P transposase-like RNase H" evidence="1">
    <location>
        <begin position="25"/>
        <end position="155"/>
    </location>
</feature>
<proteinExistence type="predicted"/>
<gene>
    <name evidence="2" type="ORF">CINCED_3A022677</name>
</gene>
<evidence type="ECO:0000313" key="2">
    <source>
        <dbReference type="EMBL" id="VVC25646.1"/>
    </source>
</evidence>
<dbReference type="InterPro" id="IPR048365">
    <property type="entry name" value="TNP-like_RNaseH_N"/>
</dbReference>
<organism evidence="2 3">
    <name type="scientific">Cinara cedri</name>
    <dbReference type="NCBI Taxonomy" id="506608"/>
    <lineage>
        <taxon>Eukaryota</taxon>
        <taxon>Metazoa</taxon>
        <taxon>Ecdysozoa</taxon>
        <taxon>Arthropoda</taxon>
        <taxon>Hexapoda</taxon>
        <taxon>Insecta</taxon>
        <taxon>Pterygota</taxon>
        <taxon>Neoptera</taxon>
        <taxon>Paraneoptera</taxon>
        <taxon>Hemiptera</taxon>
        <taxon>Sternorrhyncha</taxon>
        <taxon>Aphidomorpha</taxon>
        <taxon>Aphidoidea</taxon>
        <taxon>Aphididae</taxon>
        <taxon>Lachninae</taxon>
        <taxon>Cinara</taxon>
    </lineage>
</organism>
<protein>
    <submittedName>
        <fullName evidence="2">Transposase protein</fullName>
    </submittedName>
</protein>
<dbReference type="Proteomes" id="UP000325440">
    <property type="component" value="Unassembled WGS sequence"/>
</dbReference>
<name>A0A5E4M211_9HEMI</name>
<accession>A0A5E4M211</accession>
<sequence length="257" mass="29910">MRPDDEVFGLVDAPITLYIYIIPISTGYNKPLIKVLQQKICKLNEKYKICVLLFNEMNLVPHLQYDDNIKFISGFEDNDISRTQQFANHALVFMIRGVIKKYKQLISFTFCKSITSRHDLSNQIKKVQAIHSTAHKVIATIYDQRATNTAAINLLRAETKVKCLKKNIDYNDLFYEVDCGTEVIKKLVHLNDPPQLLKEIQIICRIKRSFIENNNKHEASWKHILDLFKLDSNIDDVKLLPRLTVKHVIPDKNKKKM</sequence>
<dbReference type="EMBL" id="CABPRJ010000017">
    <property type="protein sequence ID" value="VVC25646.1"/>
    <property type="molecule type" value="Genomic_DNA"/>
</dbReference>
<reference evidence="2 3" key="1">
    <citation type="submission" date="2019-08" db="EMBL/GenBank/DDBJ databases">
        <authorList>
            <person name="Alioto T."/>
            <person name="Alioto T."/>
            <person name="Gomez Garrido J."/>
        </authorList>
    </citation>
    <scope>NUCLEOTIDE SEQUENCE [LARGE SCALE GENOMIC DNA]</scope>
</reference>
<evidence type="ECO:0000313" key="3">
    <source>
        <dbReference type="Proteomes" id="UP000325440"/>
    </source>
</evidence>
<evidence type="ECO:0000259" key="1">
    <source>
        <dbReference type="Pfam" id="PF21787"/>
    </source>
</evidence>